<evidence type="ECO:0000313" key="2">
    <source>
        <dbReference type="Proteomes" id="UP000801864"/>
    </source>
</evidence>
<sequence length="106" mass="11508">MESHSYEYTGLDCRSGQVVFVEVIGVSMAALSCNVLPWHAGIWARMSQGQDAAAVIAKHDPVLRAPFGSAYPSIAIGPRDRWAGMVAEGKKYRAMTEYGIMARSSD</sequence>
<reference evidence="1 2" key="1">
    <citation type="submission" date="2018-06" db="EMBL/GenBank/DDBJ databases">
        <title>Genome analysis of cellulolytic fungus Trichoderma lentiforme CFAM-422.</title>
        <authorList>
            <person name="Steindorff A.S."/>
            <person name="Formighieri E.F."/>
            <person name="Midorikawa G.E.O."/>
            <person name="Tamietti M.S."/>
            <person name="Ramos E.Z."/>
            <person name="Silva A.S."/>
            <person name="Bon E.P.S."/>
            <person name="Mendes T.D."/>
            <person name="Damaso M.C.T."/>
            <person name="Favaro L.C.L."/>
        </authorList>
    </citation>
    <scope>NUCLEOTIDE SEQUENCE [LARGE SCALE GENOMIC DNA]</scope>
    <source>
        <strain evidence="1 2">CFAM-422</strain>
    </source>
</reference>
<comment type="caution">
    <text evidence="1">The sequence shown here is derived from an EMBL/GenBank/DDBJ whole genome shotgun (WGS) entry which is preliminary data.</text>
</comment>
<gene>
    <name evidence="1" type="ORF">CFAM422_005913</name>
</gene>
<dbReference type="AlphaFoldDB" id="A0A9P4XGI8"/>
<dbReference type="Proteomes" id="UP000801864">
    <property type="component" value="Unassembled WGS sequence"/>
</dbReference>
<name>A0A9P4XGI8_9HYPO</name>
<dbReference type="EMBL" id="QLNT01000009">
    <property type="protein sequence ID" value="KAF3072193.1"/>
    <property type="molecule type" value="Genomic_DNA"/>
</dbReference>
<proteinExistence type="predicted"/>
<evidence type="ECO:0000313" key="1">
    <source>
        <dbReference type="EMBL" id="KAF3072193.1"/>
    </source>
</evidence>
<accession>A0A9P4XGI8</accession>
<keyword evidence="2" id="KW-1185">Reference proteome</keyword>
<organism evidence="1 2">
    <name type="scientific">Trichoderma lentiforme</name>
    <dbReference type="NCBI Taxonomy" id="1567552"/>
    <lineage>
        <taxon>Eukaryota</taxon>
        <taxon>Fungi</taxon>
        <taxon>Dikarya</taxon>
        <taxon>Ascomycota</taxon>
        <taxon>Pezizomycotina</taxon>
        <taxon>Sordariomycetes</taxon>
        <taxon>Hypocreomycetidae</taxon>
        <taxon>Hypocreales</taxon>
        <taxon>Hypocreaceae</taxon>
        <taxon>Trichoderma</taxon>
    </lineage>
</organism>
<protein>
    <submittedName>
        <fullName evidence="1">Uncharacterized protein</fullName>
    </submittedName>
</protein>